<feature type="compositionally biased region" description="Basic residues" evidence="1">
    <location>
        <begin position="248"/>
        <end position="258"/>
    </location>
</feature>
<feature type="compositionally biased region" description="Low complexity" evidence="1">
    <location>
        <begin position="222"/>
        <end position="234"/>
    </location>
</feature>
<accession>A0ABR0QF91</accession>
<feature type="compositionally biased region" description="Polar residues" evidence="1">
    <location>
        <begin position="189"/>
        <end position="217"/>
    </location>
</feature>
<evidence type="ECO:0000256" key="1">
    <source>
        <dbReference type="SAM" id="MobiDB-lite"/>
    </source>
</evidence>
<reference evidence="2 3" key="1">
    <citation type="submission" date="2023-03" db="EMBL/GenBank/DDBJ databases">
        <title>WGS of Gossypium arboreum.</title>
        <authorList>
            <person name="Yu D."/>
        </authorList>
    </citation>
    <scope>NUCLEOTIDE SEQUENCE [LARGE SCALE GENOMIC DNA]</scope>
    <source>
        <tissue evidence="2">Leaf</tissue>
    </source>
</reference>
<evidence type="ECO:0000313" key="3">
    <source>
        <dbReference type="Proteomes" id="UP001358586"/>
    </source>
</evidence>
<keyword evidence="3" id="KW-1185">Reference proteome</keyword>
<evidence type="ECO:0000313" key="2">
    <source>
        <dbReference type="EMBL" id="KAK5837914.1"/>
    </source>
</evidence>
<dbReference type="Proteomes" id="UP001358586">
    <property type="component" value="Chromosome 3"/>
</dbReference>
<gene>
    <name evidence="2" type="ORF">PVK06_006641</name>
</gene>
<name>A0ABR0QF91_GOSAR</name>
<evidence type="ECO:0008006" key="4">
    <source>
        <dbReference type="Google" id="ProtNLM"/>
    </source>
</evidence>
<protein>
    <recommendedName>
        <fullName evidence="4">Serine/threonine-protein phosphatase 7 long form homolog</fullName>
    </recommendedName>
</protein>
<comment type="caution">
    <text evidence="2">The sequence shown here is derived from an EMBL/GenBank/DDBJ whole genome shotgun (WGS) entry which is preliminary data.</text>
</comment>
<organism evidence="2 3">
    <name type="scientific">Gossypium arboreum</name>
    <name type="common">Tree cotton</name>
    <name type="synonym">Gossypium nanking</name>
    <dbReference type="NCBI Taxonomy" id="29729"/>
    <lineage>
        <taxon>Eukaryota</taxon>
        <taxon>Viridiplantae</taxon>
        <taxon>Streptophyta</taxon>
        <taxon>Embryophyta</taxon>
        <taxon>Tracheophyta</taxon>
        <taxon>Spermatophyta</taxon>
        <taxon>Magnoliopsida</taxon>
        <taxon>eudicotyledons</taxon>
        <taxon>Gunneridae</taxon>
        <taxon>Pentapetalae</taxon>
        <taxon>rosids</taxon>
        <taxon>malvids</taxon>
        <taxon>Malvales</taxon>
        <taxon>Malvaceae</taxon>
        <taxon>Malvoideae</taxon>
        <taxon>Gossypium</taxon>
    </lineage>
</organism>
<feature type="compositionally biased region" description="Basic and acidic residues" evidence="1">
    <location>
        <begin position="166"/>
        <end position="183"/>
    </location>
</feature>
<dbReference type="EMBL" id="JARKNE010000003">
    <property type="protein sequence ID" value="KAK5837914.1"/>
    <property type="molecule type" value="Genomic_DNA"/>
</dbReference>
<proteinExistence type="predicted"/>
<feature type="region of interest" description="Disordered" evidence="1">
    <location>
        <begin position="166"/>
        <end position="269"/>
    </location>
</feature>
<sequence length="269" mass="30962">MCGATRPNKAKIGGCLSLLQSYVEPFGKLCSITYLSRRYTASIRVTFQWTPYEDLAIWAVIPDEYLQNPNAWHVKVPLVNFAIVEMHQSDRVLDDHHKIDLQQLHTDWPRFWSHYIQIWEDRYDYIPTRESIIIPKLACVPEYIPWFRIHGKSYLLSEEERQRQLRVQRERRGPLNPRRRDDSAGPLTAPTQSPGPVTGPTQSPGPTVQPSTPTAQPLQMMPSGSSSQHPQPESSPEKAQPPPEARQKRNPTRNHRRPPCSTESDRHGH</sequence>